<keyword evidence="2" id="KW-0812">Transmembrane</keyword>
<reference evidence="3" key="1">
    <citation type="journal article" date="2020" name="Stud. Mycol.">
        <title>101 Dothideomycetes genomes: a test case for predicting lifestyles and emergence of pathogens.</title>
        <authorList>
            <person name="Haridas S."/>
            <person name="Albert R."/>
            <person name="Binder M."/>
            <person name="Bloem J."/>
            <person name="Labutti K."/>
            <person name="Salamov A."/>
            <person name="Andreopoulos B."/>
            <person name="Baker S."/>
            <person name="Barry K."/>
            <person name="Bills G."/>
            <person name="Bluhm B."/>
            <person name="Cannon C."/>
            <person name="Castanera R."/>
            <person name="Culley D."/>
            <person name="Daum C."/>
            <person name="Ezra D."/>
            <person name="Gonzalez J."/>
            <person name="Henrissat B."/>
            <person name="Kuo A."/>
            <person name="Liang C."/>
            <person name="Lipzen A."/>
            <person name="Lutzoni F."/>
            <person name="Magnuson J."/>
            <person name="Mondo S."/>
            <person name="Nolan M."/>
            <person name="Ohm R."/>
            <person name="Pangilinan J."/>
            <person name="Park H.-J."/>
            <person name="Ramirez L."/>
            <person name="Alfaro M."/>
            <person name="Sun H."/>
            <person name="Tritt A."/>
            <person name="Yoshinaga Y."/>
            <person name="Zwiers L.-H."/>
            <person name="Turgeon B."/>
            <person name="Goodwin S."/>
            <person name="Spatafora J."/>
            <person name="Crous P."/>
            <person name="Grigoriev I."/>
        </authorList>
    </citation>
    <scope>NUCLEOTIDE SEQUENCE</scope>
    <source>
        <strain evidence="3">CBS 690.94</strain>
    </source>
</reference>
<sequence length="313" mass="35048">MGLMQCNNPTRLRYTVYVLLSALAVVTFETLPTWLALLLTAAGGALSSYTLPTKRRLPRLYCTLLAPASVAMRGGAYAMQHCVESDGSTPQAYALHFALAFCIISECEYARLYLEFRPLALDAYLPADILYSFIDKDFEESRDALVFWPKWPEQLRLGSPDGILSMDSLRRITVNYLLSLLYFGILSCLSYLVKLFANPDPTGSNFPIMGGTDVLFTPHVFGWHVVQFILNRPIRLLNRMLFCMCAGWLEQLWFMGRTVWARRRSGQEYTVTAEADDTAEGRQPHAGISPPLRTDPPVPGTRSAVVEAQSGQD</sequence>
<feature type="transmembrane region" description="Helical" evidence="2">
    <location>
        <begin position="12"/>
        <end position="28"/>
    </location>
</feature>
<keyword evidence="4" id="KW-1185">Reference proteome</keyword>
<dbReference type="Proteomes" id="UP000799764">
    <property type="component" value="Unassembled WGS sequence"/>
</dbReference>
<gene>
    <name evidence="3" type="ORF">P171DRAFT_449530</name>
</gene>
<evidence type="ECO:0000256" key="2">
    <source>
        <dbReference type="SAM" id="Phobius"/>
    </source>
</evidence>
<proteinExistence type="predicted"/>
<feature type="region of interest" description="Disordered" evidence="1">
    <location>
        <begin position="272"/>
        <end position="313"/>
    </location>
</feature>
<keyword evidence="2" id="KW-1133">Transmembrane helix</keyword>
<feature type="transmembrane region" description="Helical" evidence="2">
    <location>
        <begin position="34"/>
        <end position="51"/>
    </location>
</feature>
<evidence type="ECO:0000313" key="3">
    <source>
        <dbReference type="EMBL" id="KAF2437759.1"/>
    </source>
</evidence>
<dbReference type="OrthoDB" id="3761120at2759"/>
<accession>A0A9P4P742</accession>
<name>A0A9P4P742_9PLEO</name>
<evidence type="ECO:0000313" key="4">
    <source>
        <dbReference type="Proteomes" id="UP000799764"/>
    </source>
</evidence>
<organism evidence="3 4">
    <name type="scientific">Karstenula rhodostoma CBS 690.94</name>
    <dbReference type="NCBI Taxonomy" id="1392251"/>
    <lineage>
        <taxon>Eukaryota</taxon>
        <taxon>Fungi</taxon>
        <taxon>Dikarya</taxon>
        <taxon>Ascomycota</taxon>
        <taxon>Pezizomycotina</taxon>
        <taxon>Dothideomycetes</taxon>
        <taxon>Pleosporomycetidae</taxon>
        <taxon>Pleosporales</taxon>
        <taxon>Massarineae</taxon>
        <taxon>Didymosphaeriaceae</taxon>
        <taxon>Karstenula</taxon>
    </lineage>
</organism>
<evidence type="ECO:0000256" key="1">
    <source>
        <dbReference type="SAM" id="MobiDB-lite"/>
    </source>
</evidence>
<comment type="caution">
    <text evidence="3">The sequence shown here is derived from an EMBL/GenBank/DDBJ whole genome shotgun (WGS) entry which is preliminary data.</text>
</comment>
<dbReference type="EMBL" id="MU001514">
    <property type="protein sequence ID" value="KAF2437759.1"/>
    <property type="molecule type" value="Genomic_DNA"/>
</dbReference>
<keyword evidence="2" id="KW-0472">Membrane</keyword>
<protein>
    <submittedName>
        <fullName evidence="3">Uncharacterized protein</fullName>
    </submittedName>
</protein>
<feature type="transmembrane region" description="Helical" evidence="2">
    <location>
        <begin position="174"/>
        <end position="193"/>
    </location>
</feature>
<dbReference type="AlphaFoldDB" id="A0A9P4P742"/>